<feature type="transmembrane region" description="Helical" evidence="2">
    <location>
        <begin position="204"/>
        <end position="223"/>
    </location>
</feature>
<feature type="transmembrane region" description="Helical" evidence="2">
    <location>
        <begin position="271"/>
        <end position="291"/>
    </location>
</feature>
<keyword evidence="4" id="KW-1185">Reference proteome</keyword>
<feature type="transmembrane region" description="Helical" evidence="2">
    <location>
        <begin position="99"/>
        <end position="118"/>
    </location>
</feature>
<feature type="transmembrane region" description="Helical" evidence="2">
    <location>
        <begin position="235"/>
        <end position="259"/>
    </location>
</feature>
<proteinExistence type="predicted"/>
<feature type="transmembrane region" description="Helical" evidence="2">
    <location>
        <begin position="12"/>
        <end position="34"/>
    </location>
</feature>
<name>A0ABX9I9V3_9ACTN</name>
<evidence type="ECO:0000256" key="1">
    <source>
        <dbReference type="SAM" id="MobiDB-lite"/>
    </source>
</evidence>
<feature type="transmembrane region" description="Helical" evidence="2">
    <location>
        <begin position="74"/>
        <end position="93"/>
    </location>
</feature>
<feature type="transmembrane region" description="Helical" evidence="2">
    <location>
        <begin position="152"/>
        <end position="169"/>
    </location>
</feature>
<keyword evidence="2" id="KW-0472">Membrane</keyword>
<keyword evidence="2" id="KW-1133">Transmembrane helix</keyword>
<accession>A0ABX9I9V3</accession>
<feature type="transmembrane region" description="Helical" evidence="2">
    <location>
        <begin position="181"/>
        <end position="198"/>
    </location>
</feature>
<feature type="transmembrane region" description="Helical" evidence="2">
    <location>
        <begin position="125"/>
        <end position="146"/>
    </location>
</feature>
<organism evidence="3 4">
    <name type="scientific">Cutibacterium namnetense</name>
    <dbReference type="NCBI Taxonomy" id="1574624"/>
    <lineage>
        <taxon>Bacteria</taxon>
        <taxon>Bacillati</taxon>
        <taxon>Actinomycetota</taxon>
        <taxon>Actinomycetes</taxon>
        <taxon>Propionibacteriales</taxon>
        <taxon>Propionibacteriaceae</taxon>
        <taxon>Cutibacterium</taxon>
    </lineage>
</organism>
<dbReference type="Proteomes" id="UP000256324">
    <property type="component" value="Unassembled WGS sequence"/>
</dbReference>
<keyword evidence="2" id="KW-0812">Transmembrane</keyword>
<evidence type="ECO:0000313" key="3">
    <source>
        <dbReference type="EMBL" id="REB69402.1"/>
    </source>
</evidence>
<feature type="transmembrane region" description="Helical" evidence="2">
    <location>
        <begin position="303"/>
        <end position="322"/>
    </location>
</feature>
<feature type="region of interest" description="Disordered" evidence="1">
    <location>
        <begin position="372"/>
        <end position="391"/>
    </location>
</feature>
<protein>
    <submittedName>
        <fullName evidence="3">Uncharacterized protein</fullName>
    </submittedName>
</protein>
<reference evidence="3 4" key="1">
    <citation type="submission" date="2017-09" db="EMBL/GenBank/DDBJ databases">
        <authorList>
            <person name="Bumgarner R.E."/>
        </authorList>
    </citation>
    <scope>NUCLEOTIDE SEQUENCE [LARGE SCALE GENOMIC DNA]</scope>
    <source>
        <strain evidence="3 4">T34998</strain>
    </source>
</reference>
<sequence length="391" mass="41067">MPTSSAGSHHAWLIVAAGISLLAGLDGALLMLGVWSPVMSTRLSDWHGPLMVLGFVGTVICLERAVALGHRLGYLVPAISGLGVIVMLAPLPFDSARAGLAVLTLAQLGLLAIYVPLWRRSYDDAVVIQGAGAFCAAGAAALLTSGVRVSQIIGWLACYMILTICGERLELSRVTMARNHALPALCLALVAALLVSVVSPTIGWRVLGVVLIGLAAWLCRHDVARGGLRRGGQAAYIGLLLMVAYLWLATAGIICTIQGPPISLSGYDAVVHSIFLGFTMGMILGHAPIILPAVLRVRLAWTTWFWLPAFLLEASLLVRIGIGDGLKRSGAFQVGGVVNVMALLSLVAVIASHVRSRRCPETATDAAEVLTPVPATSTDPTPARLARRDHA</sequence>
<feature type="transmembrane region" description="Helical" evidence="2">
    <location>
        <begin position="46"/>
        <end position="62"/>
    </location>
</feature>
<gene>
    <name evidence="3" type="ORF">CP880_08260</name>
</gene>
<feature type="transmembrane region" description="Helical" evidence="2">
    <location>
        <begin position="334"/>
        <end position="354"/>
    </location>
</feature>
<evidence type="ECO:0000313" key="4">
    <source>
        <dbReference type="Proteomes" id="UP000256324"/>
    </source>
</evidence>
<dbReference type="EMBL" id="PCZS01000002">
    <property type="protein sequence ID" value="REB69402.1"/>
    <property type="molecule type" value="Genomic_DNA"/>
</dbReference>
<evidence type="ECO:0000256" key="2">
    <source>
        <dbReference type="SAM" id="Phobius"/>
    </source>
</evidence>
<comment type="caution">
    <text evidence="3">The sequence shown here is derived from an EMBL/GenBank/DDBJ whole genome shotgun (WGS) entry which is preliminary data.</text>
</comment>